<dbReference type="EMBL" id="FOYZ01000005">
    <property type="protein sequence ID" value="SFR77637.1"/>
    <property type="molecule type" value="Genomic_DNA"/>
</dbReference>
<dbReference type="OrthoDB" id="1848927at2"/>
<evidence type="ECO:0008006" key="4">
    <source>
        <dbReference type="Google" id="ProtNLM"/>
    </source>
</evidence>
<feature type="transmembrane region" description="Helical" evidence="1">
    <location>
        <begin position="54"/>
        <end position="72"/>
    </location>
</feature>
<keyword evidence="1" id="KW-0472">Membrane</keyword>
<keyword evidence="1" id="KW-0812">Transmembrane</keyword>
<dbReference type="AlphaFoldDB" id="A0A1I6JF84"/>
<evidence type="ECO:0000313" key="2">
    <source>
        <dbReference type="EMBL" id="SFR77637.1"/>
    </source>
</evidence>
<keyword evidence="1" id="KW-1133">Transmembrane helix</keyword>
<protein>
    <recommendedName>
        <fullName evidence="4">PrgI family protein</fullName>
    </recommendedName>
</protein>
<reference evidence="2 3" key="1">
    <citation type="submission" date="2016-10" db="EMBL/GenBank/DDBJ databases">
        <authorList>
            <person name="de Groot N.N."/>
        </authorList>
    </citation>
    <scope>NUCLEOTIDE SEQUENCE [LARGE SCALE GENOMIC DNA]</scope>
    <source>
        <strain evidence="2 3">743A</strain>
    </source>
</reference>
<sequence>MKEQKEALYMPQGLKKRREYFDGYGQKEFGITLISVLIAVLFSFLAYGLSGNRVGAIFLVLAIPAGTILSITKDGSNISITDQIRFMVEFRKSQKKYRYIARNEWE</sequence>
<dbReference type="Proteomes" id="UP000199659">
    <property type="component" value="Unassembled WGS sequence"/>
</dbReference>
<evidence type="ECO:0000313" key="3">
    <source>
        <dbReference type="Proteomes" id="UP000199659"/>
    </source>
</evidence>
<dbReference type="STRING" id="37658.SAMN05661086_01634"/>
<dbReference type="RefSeq" id="WP_143099150.1">
    <property type="nucleotide sequence ID" value="NZ_FOYZ01000005.1"/>
</dbReference>
<keyword evidence="3" id="KW-1185">Reference proteome</keyword>
<accession>A0A1I6JF84</accession>
<name>A0A1I6JF84_9FIRM</name>
<organism evidence="2 3">
    <name type="scientific">Anaeromicropila populeti</name>
    <dbReference type="NCBI Taxonomy" id="37658"/>
    <lineage>
        <taxon>Bacteria</taxon>
        <taxon>Bacillati</taxon>
        <taxon>Bacillota</taxon>
        <taxon>Clostridia</taxon>
        <taxon>Lachnospirales</taxon>
        <taxon>Lachnospiraceae</taxon>
        <taxon>Anaeromicropila</taxon>
    </lineage>
</organism>
<evidence type="ECO:0000256" key="1">
    <source>
        <dbReference type="SAM" id="Phobius"/>
    </source>
</evidence>
<proteinExistence type="predicted"/>
<feature type="transmembrane region" description="Helical" evidence="1">
    <location>
        <begin position="29"/>
        <end position="48"/>
    </location>
</feature>
<gene>
    <name evidence="2" type="ORF">SAMN05661086_01634</name>
</gene>